<sequence>MDPSSYHITRIYLPHSIHPICGLATISFFFSFLFFWLGKKIVKKIIHKERGRRIMWATSPAASLPYLPAPIPIHTRYPFPLNVRLPRHPAASNQDDGKEISGSDVLWALQRAAAHKKKANRKKKGSASSPEPTQRLEDTIDYTNVKPLQIRTEWSLKLDELEERLHVLQQEGTT</sequence>
<dbReference type="RefSeq" id="XP_040961899.1">
    <property type="nucleotide sequence ID" value="XM_041105965.1"/>
</dbReference>
<keyword evidence="2" id="KW-1133">Transmembrane helix</keyword>
<evidence type="ECO:0000256" key="1">
    <source>
        <dbReference type="SAM" id="MobiDB-lite"/>
    </source>
</evidence>
<reference evidence="3" key="1">
    <citation type="journal article" date="2020" name="Nat. Genet.">
        <title>Genomic diversifications of five Gossypium allopolyploid species and their impact on cotton improvement.</title>
        <authorList>
            <person name="Chen Z.J."/>
            <person name="Sreedasyam A."/>
            <person name="Ando A."/>
            <person name="Song Q."/>
            <person name="De Santiago L.M."/>
            <person name="Hulse-Kemp A.M."/>
            <person name="Ding M."/>
            <person name="Ye W."/>
            <person name="Kirkbride R.C."/>
            <person name="Jenkins J."/>
            <person name="Plott C."/>
            <person name="Lovell J."/>
            <person name="Lin Y.M."/>
            <person name="Vaughn R."/>
            <person name="Liu B."/>
            <person name="Simpson S."/>
            <person name="Scheffler B.E."/>
            <person name="Wen L."/>
            <person name="Saski C.A."/>
            <person name="Grover C.E."/>
            <person name="Hu G."/>
            <person name="Conover J.L."/>
            <person name="Carlson J.W."/>
            <person name="Shu S."/>
            <person name="Boston L.B."/>
            <person name="Williams M."/>
            <person name="Peterson D.G."/>
            <person name="McGee K."/>
            <person name="Jones D.C."/>
            <person name="Wendel J.F."/>
            <person name="Stelly D.M."/>
            <person name="Grimwood J."/>
            <person name="Schmutz J."/>
        </authorList>
    </citation>
    <scope>NUCLEOTIDE SEQUENCE [LARGE SCALE GENOMIC DNA]</scope>
    <source>
        <strain evidence="3">cv. TM-1</strain>
    </source>
</reference>
<reference evidence="4" key="2">
    <citation type="submission" date="2025-08" db="UniProtKB">
        <authorList>
            <consortium name="RefSeq"/>
        </authorList>
    </citation>
    <scope>IDENTIFICATION</scope>
</reference>
<protein>
    <submittedName>
        <fullName evidence="4">Uncharacterized protein</fullName>
    </submittedName>
</protein>
<evidence type="ECO:0000313" key="3">
    <source>
        <dbReference type="Proteomes" id="UP000818029"/>
    </source>
</evidence>
<gene>
    <name evidence="4" type="primary">LOC121223721</name>
</gene>
<evidence type="ECO:0000256" key="2">
    <source>
        <dbReference type="SAM" id="Phobius"/>
    </source>
</evidence>
<feature type="compositionally biased region" description="Basic residues" evidence="1">
    <location>
        <begin position="115"/>
        <end position="125"/>
    </location>
</feature>
<feature type="region of interest" description="Disordered" evidence="1">
    <location>
        <begin position="115"/>
        <end position="140"/>
    </location>
</feature>
<name>A0ABM3B4D3_GOSHI</name>
<keyword evidence="2" id="KW-0812">Transmembrane</keyword>
<organism evidence="3 4">
    <name type="scientific">Gossypium hirsutum</name>
    <name type="common">Upland cotton</name>
    <name type="synonym">Gossypium mexicanum</name>
    <dbReference type="NCBI Taxonomy" id="3635"/>
    <lineage>
        <taxon>Eukaryota</taxon>
        <taxon>Viridiplantae</taxon>
        <taxon>Streptophyta</taxon>
        <taxon>Embryophyta</taxon>
        <taxon>Tracheophyta</taxon>
        <taxon>Spermatophyta</taxon>
        <taxon>Magnoliopsida</taxon>
        <taxon>eudicotyledons</taxon>
        <taxon>Gunneridae</taxon>
        <taxon>Pentapetalae</taxon>
        <taxon>rosids</taxon>
        <taxon>malvids</taxon>
        <taxon>Malvales</taxon>
        <taxon>Malvaceae</taxon>
        <taxon>Malvoideae</taxon>
        <taxon>Gossypium</taxon>
    </lineage>
</organism>
<dbReference type="PANTHER" id="PTHR37728:SF1">
    <property type="entry name" value="OS06G0132300 PROTEIN"/>
    <property type="match status" value="1"/>
</dbReference>
<accession>A0ABM3B4D3</accession>
<keyword evidence="2" id="KW-0472">Membrane</keyword>
<dbReference type="GeneID" id="121223721"/>
<proteinExistence type="predicted"/>
<feature type="transmembrane region" description="Helical" evidence="2">
    <location>
        <begin position="16"/>
        <end position="38"/>
    </location>
</feature>
<evidence type="ECO:0000313" key="4">
    <source>
        <dbReference type="RefSeq" id="XP_040961899.1"/>
    </source>
</evidence>
<dbReference type="Proteomes" id="UP000818029">
    <property type="component" value="Chromosome D11"/>
</dbReference>
<dbReference type="PANTHER" id="PTHR37728">
    <property type="entry name" value="BNAA04G26730D PROTEIN"/>
    <property type="match status" value="1"/>
</dbReference>
<keyword evidence="3" id="KW-1185">Reference proteome</keyword>